<feature type="transmembrane region" description="Helical" evidence="1">
    <location>
        <begin position="123"/>
        <end position="142"/>
    </location>
</feature>
<evidence type="ECO:0000256" key="1">
    <source>
        <dbReference type="SAM" id="Phobius"/>
    </source>
</evidence>
<evidence type="ECO:0000313" key="2">
    <source>
        <dbReference type="EMBL" id="MCI4683191.1"/>
    </source>
</evidence>
<feature type="transmembrane region" description="Helical" evidence="1">
    <location>
        <begin position="286"/>
        <end position="304"/>
    </location>
</feature>
<keyword evidence="1" id="KW-0472">Membrane</keyword>
<keyword evidence="3" id="KW-1185">Reference proteome</keyword>
<organism evidence="2 3">
    <name type="scientific">Candidatus Rhodoblastus alkanivorans</name>
    <dbReference type="NCBI Taxonomy" id="2954117"/>
    <lineage>
        <taxon>Bacteria</taxon>
        <taxon>Pseudomonadati</taxon>
        <taxon>Pseudomonadota</taxon>
        <taxon>Alphaproteobacteria</taxon>
        <taxon>Hyphomicrobiales</taxon>
        <taxon>Rhodoblastaceae</taxon>
        <taxon>Rhodoblastus</taxon>
    </lineage>
</organism>
<keyword evidence="1" id="KW-1133">Transmembrane helix</keyword>
<gene>
    <name evidence="2" type="ORF">K2U94_10495</name>
</gene>
<feature type="transmembrane region" description="Helical" evidence="1">
    <location>
        <begin position="186"/>
        <end position="208"/>
    </location>
</feature>
<dbReference type="Proteomes" id="UP001139104">
    <property type="component" value="Unassembled WGS sequence"/>
</dbReference>
<dbReference type="EMBL" id="JAIVFP010000001">
    <property type="protein sequence ID" value="MCI4683191.1"/>
    <property type="molecule type" value="Genomic_DNA"/>
</dbReference>
<feature type="transmembrane region" description="Helical" evidence="1">
    <location>
        <begin position="22"/>
        <end position="41"/>
    </location>
</feature>
<reference evidence="2" key="1">
    <citation type="journal article" date="2022" name="ISME J.">
        <title>Identification of active gaseous-alkane degraders at natural gas seeps.</title>
        <authorList>
            <person name="Farhan Ul Haque M."/>
            <person name="Hernandez M."/>
            <person name="Crombie A.T."/>
            <person name="Murrell J.C."/>
        </authorList>
    </citation>
    <scope>NUCLEOTIDE SEQUENCE</scope>
    <source>
        <strain evidence="2">PC2</strain>
    </source>
</reference>
<protein>
    <recommendedName>
        <fullName evidence="4">Glycosyltransferase RgtA/B/C/D-like domain-containing protein</fullName>
    </recommendedName>
</protein>
<comment type="caution">
    <text evidence="2">The sequence shown here is derived from an EMBL/GenBank/DDBJ whole genome shotgun (WGS) entry which is preliminary data.</text>
</comment>
<evidence type="ECO:0000313" key="3">
    <source>
        <dbReference type="Proteomes" id="UP001139104"/>
    </source>
</evidence>
<accession>A0ABS9Z819</accession>
<proteinExistence type="predicted"/>
<feature type="transmembrane region" description="Helical" evidence="1">
    <location>
        <begin position="86"/>
        <end position="116"/>
    </location>
</feature>
<sequence>MTFAPDALAVAPAASIRRAESAPALAALLLFGLTLFSPAVLNDGDTFWHITAGQWILAHRSAPSVDPFSFTFAGAPWTAHEWLSEVLLAGAFAAVRWSGVVILTGAAMAATAYILIRRLIRDLDGLALVSVAVLGLGLQLGSLLVRPHILALPLLTAWVVGLFVARDEERAPSFVLLPLMTLWANMHGSFLFGLALVAPLALEAFLAAPAEKKFSAARQWVFFGLLALGAALLNPRGIETLIFPIRLMGLKSLSGVKEWQPVSFDHVGGLELSLFALLGFTLRRPVHVSLLRVVVLIGLIYLALQHSRHSMLLGLVAPMILARPIAKAIGQPKLAPSRLSRPQIAVFSSLFLICAGIRLAAPIQRENAPMSPVAAIATVPAQLRDKAVFNDYSFGGFMIFLGIKPFIDGRADMYGDAFLDEYDRIVNGDAMALDNALSKYGIVWSIVRPTDPVAKLFDTRPGWIRVYKDDIAVIHARKDGLAPGTHQ</sequence>
<name>A0ABS9Z819_9HYPH</name>
<feature type="transmembrane region" description="Helical" evidence="1">
    <location>
        <begin position="148"/>
        <end position="165"/>
    </location>
</feature>
<dbReference type="RefSeq" id="WP_243067154.1">
    <property type="nucleotide sequence ID" value="NZ_JAIVFK010000019.1"/>
</dbReference>
<keyword evidence="1" id="KW-0812">Transmembrane</keyword>
<evidence type="ECO:0008006" key="4">
    <source>
        <dbReference type="Google" id="ProtNLM"/>
    </source>
</evidence>
<feature type="transmembrane region" description="Helical" evidence="1">
    <location>
        <begin position="220"/>
        <end position="238"/>
    </location>
</feature>